<dbReference type="PROSITE" id="PS50279">
    <property type="entry name" value="BPTI_KUNITZ_2"/>
    <property type="match status" value="1"/>
</dbReference>
<evidence type="ECO:0000313" key="5">
    <source>
        <dbReference type="EMBL" id="KAK9405069.1"/>
    </source>
</evidence>
<accession>A0AAW1BSG4</accession>
<dbReference type="SMART" id="SM00131">
    <property type="entry name" value="KU"/>
    <property type="match status" value="1"/>
</dbReference>
<dbReference type="CDD" id="cd00109">
    <property type="entry name" value="Kunitz-type"/>
    <property type="match status" value="1"/>
</dbReference>
<comment type="similarity">
    <text evidence="1">Belongs to the venom Kunitz-type family.</text>
</comment>
<feature type="compositionally biased region" description="Pro residues" evidence="3">
    <location>
        <begin position="142"/>
        <end position="151"/>
    </location>
</feature>
<evidence type="ECO:0000313" key="6">
    <source>
        <dbReference type="Proteomes" id="UP001474421"/>
    </source>
</evidence>
<evidence type="ECO:0000256" key="2">
    <source>
        <dbReference type="ARBA" id="ARBA00023157"/>
    </source>
</evidence>
<keyword evidence="6" id="KW-1185">Reference proteome</keyword>
<gene>
    <name evidence="5" type="ORF">NXF25_009896</name>
</gene>
<proteinExistence type="inferred from homology"/>
<name>A0AAW1BSG4_CROAD</name>
<dbReference type="SUPFAM" id="SSF57362">
    <property type="entry name" value="BPTI-like"/>
    <property type="match status" value="1"/>
</dbReference>
<evidence type="ECO:0000259" key="4">
    <source>
        <dbReference type="PROSITE" id="PS50279"/>
    </source>
</evidence>
<dbReference type="InterPro" id="IPR036880">
    <property type="entry name" value="Kunitz_BPTI_sf"/>
</dbReference>
<keyword evidence="2" id="KW-1015">Disulfide bond</keyword>
<feature type="region of interest" description="Disordered" evidence="3">
    <location>
        <begin position="132"/>
        <end position="151"/>
    </location>
</feature>
<protein>
    <submittedName>
        <fullName evidence="5">Kunitz-type protease inhibitor 4</fullName>
    </submittedName>
</protein>
<evidence type="ECO:0000256" key="3">
    <source>
        <dbReference type="SAM" id="MobiDB-lite"/>
    </source>
</evidence>
<organism evidence="5 6">
    <name type="scientific">Crotalus adamanteus</name>
    <name type="common">Eastern diamondback rattlesnake</name>
    <dbReference type="NCBI Taxonomy" id="8729"/>
    <lineage>
        <taxon>Eukaryota</taxon>
        <taxon>Metazoa</taxon>
        <taxon>Chordata</taxon>
        <taxon>Craniata</taxon>
        <taxon>Vertebrata</taxon>
        <taxon>Euteleostomi</taxon>
        <taxon>Lepidosauria</taxon>
        <taxon>Squamata</taxon>
        <taxon>Bifurcata</taxon>
        <taxon>Unidentata</taxon>
        <taxon>Episquamata</taxon>
        <taxon>Toxicofera</taxon>
        <taxon>Serpentes</taxon>
        <taxon>Colubroidea</taxon>
        <taxon>Viperidae</taxon>
        <taxon>Crotalinae</taxon>
        <taxon>Crotalus</taxon>
    </lineage>
</organism>
<dbReference type="EMBL" id="JAOTOJ010000003">
    <property type="protein sequence ID" value="KAK9405069.1"/>
    <property type="molecule type" value="Genomic_DNA"/>
</dbReference>
<reference evidence="5 6" key="1">
    <citation type="journal article" date="2024" name="Proc. Natl. Acad. Sci. U.S.A.">
        <title>The genetic regulatory architecture and epigenomic basis for age-related changes in rattlesnake venom.</title>
        <authorList>
            <person name="Hogan M.P."/>
            <person name="Holding M.L."/>
            <person name="Nystrom G.S."/>
            <person name="Colston T.J."/>
            <person name="Bartlett D.A."/>
            <person name="Mason A.J."/>
            <person name="Ellsworth S.A."/>
            <person name="Rautsaw R.M."/>
            <person name="Lawrence K.C."/>
            <person name="Strickland J.L."/>
            <person name="He B."/>
            <person name="Fraser P."/>
            <person name="Margres M.J."/>
            <person name="Gilbert D.M."/>
            <person name="Gibbs H.L."/>
            <person name="Parkinson C.L."/>
            <person name="Rokyta D.R."/>
        </authorList>
    </citation>
    <scope>NUCLEOTIDE SEQUENCE [LARGE SCALE GENOMIC DNA]</scope>
    <source>
        <strain evidence="5">DRR0105</strain>
    </source>
</reference>
<evidence type="ECO:0000256" key="1">
    <source>
        <dbReference type="ARBA" id="ARBA00008415"/>
    </source>
</evidence>
<dbReference type="AlphaFoldDB" id="A0AAW1BSG4"/>
<dbReference type="GO" id="GO:0004867">
    <property type="term" value="F:serine-type endopeptidase inhibitor activity"/>
    <property type="evidence" value="ECO:0007669"/>
    <property type="project" value="InterPro"/>
</dbReference>
<dbReference type="Proteomes" id="UP001474421">
    <property type="component" value="Unassembled WGS sequence"/>
</dbReference>
<comment type="caution">
    <text evidence="5">The sequence shown here is derived from an EMBL/GenBank/DDBJ whole genome shotgun (WGS) entry which is preliminary data.</text>
</comment>
<feature type="domain" description="BPTI/Kunitz inhibitor" evidence="4">
    <location>
        <begin position="53"/>
        <end position="104"/>
    </location>
</feature>
<sequence length="151" mass="17249">MLFGRERSGRQLSRPANTMSSGGSLLLLLLLFWGDFALFTPVTMYTDYFEGNCALFPDYERRCEQPEYRFFYNVISKRCERYVDYGCPFRSNRFNTTEQCEEYCAPKMSVMGFLPHPLWGCMRGTSHSPGGDSLSQSSWAPTFPPPSGLPS</sequence>
<dbReference type="InterPro" id="IPR002223">
    <property type="entry name" value="Kunitz_BPTI"/>
</dbReference>
<keyword evidence="5" id="KW-0646">Protease inhibitor</keyword>
<dbReference type="Gene3D" id="4.10.410.10">
    <property type="entry name" value="Pancreatic trypsin inhibitor Kunitz domain"/>
    <property type="match status" value="1"/>
</dbReference>
<dbReference type="Pfam" id="PF00014">
    <property type="entry name" value="Kunitz_BPTI"/>
    <property type="match status" value="1"/>
</dbReference>